<reference evidence="2 3" key="1">
    <citation type="journal article" date="2008" name="Int. J. Syst. Evol. Microbiol.">
        <title>Tessaracoccus flavescens sp. nov., isolated from marine sediment.</title>
        <authorList>
            <person name="Lee D.W."/>
            <person name="Lee S.D."/>
        </authorList>
    </citation>
    <scope>NUCLEOTIDE SEQUENCE [LARGE SCALE GENOMIC DNA]</scope>
    <source>
        <strain evidence="2 3">T21</strain>
    </source>
</reference>
<dbReference type="InterPro" id="IPR051053">
    <property type="entry name" value="ECH/Chromodomain_protein"/>
</dbReference>
<dbReference type="InterPro" id="IPR001753">
    <property type="entry name" value="Enoyl-CoA_hydra/iso"/>
</dbReference>
<sequence>MSTVTTAVEDGIATLTLSRPDVLNAFSLEMGAEFVDALRDLDGDGSVRAIIVTGAGRAFCAGMQLSDSDNVFGFDPSMDLGPAELAARWQEPEVAEGVREPGGKLTLAILECRKPIIAAINGPAVGVGSTMTLPMDFRLASTTARMGFVFARLGITPEACSTWFLPRLIGVPAALELLYSGDIIDARRALEVGLVGSVHEPDDLLLAARAVADQMTRGRSAHAVALTRQLVFRHLADVGVLEAHLAESLALRHAAHGDGREGGLAFLGKREPRFTQPAPDAFDHIFPPSTAAH</sequence>
<dbReference type="Proteomes" id="UP001244136">
    <property type="component" value="Chromosome"/>
</dbReference>
<dbReference type="Pfam" id="PF00378">
    <property type="entry name" value="ECH_1"/>
    <property type="match status" value="2"/>
</dbReference>
<evidence type="ECO:0000313" key="3">
    <source>
        <dbReference type="Proteomes" id="UP001244136"/>
    </source>
</evidence>
<dbReference type="Gene3D" id="3.90.226.10">
    <property type="entry name" value="2-enoyl-CoA Hydratase, Chain A, domain 1"/>
    <property type="match status" value="1"/>
</dbReference>
<dbReference type="RefSeq" id="WP_281145491.1">
    <property type="nucleotide sequence ID" value="NZ_CP123967.1"/>
</dbReference>
<proteinExistence type="inferred from homology"/>
<dbReference type="InterPro" id="IPR029045">
    <property type="entry name" value="ClpP/crotonase-like_dom_sf"/>
</dbReference>
<dbReference type="PANTHER" id="PTHR43684">
    <property type="match status" value="1"/>
</dbReference>
<dbReference type="CDD" id="cd06558">
    <property type="entry name" value="crotonase-like"/>
    <property type="match status" value="1"/>
</dbReference>
<organism evidence="2 3">
    <name type="scientific">Tessaracoccus lacteus</name>
    <dbReference type="NCBI Taxonomy" id="3041766"/>
    <lineage>
        <taxon>Bacteria</taxon>
        <taxon>Bacillati</taxon>
        <taxon>Actinomycetota</taxon>
        <taxon>Actinomycetes</taxon>
        <taxon>Propionibacteriales</taxon>
        <taxon>Propionibacteriaceae</taxon>
        <taxon>Tessaracoccus</taxon>
    </lineage>
</organism>
<name>A0ABY8PZ63_9ACTN</name>
<dbReference type="EMBL" id="CP123967">
    <property type="protein sequence ID" value="WGT47788.1"/>
    <property type="molecule type" value="Genomic_DNA"/>
</dbReference>
<comment type="similarity">
    <text evidence="1">Belongs to the enoyl-CoA hydratase/isomerase family.</text>
</comment>
<gene>
    <name evidence="2" type="ORF">QH948_03150</name>
</gene>
<evidence type="ECO:0000256" key="1">
    <source>
        <dbReference type="ARBA" id="ARBA00005254"/>
    </source>
</evidence>
<protein>
    <submittedName>
        <fullName evidence="2">Enoyl-CoA hydratase-related protein</fullName>
    </submittedName>
</protein>
<dbReference type="PANTHER" id="PTHR43684:SF4">
    <property type="entry name" value="ENOYL-COA HYDRATASE_ISOMERASE FAMILY PROTEIN (AFU_ORTHOLOGUE AFUA_1G01890)"/>
    <property type="match status" value="1"/>
</dbReference>
<dbReference type="NCBIfam" id="NF006109">
    <property type="entry name" value="PRK08260.1"/>
    <property type="match status" value="1"/>
</dbReference>
<dbReference type="SUPFAM" id="SSF52096">
    <property type="entry name" value="ClpP/crotonase"/>
    <property type="match status" value="1"/>
</dbReference>
<keyword evidence="3" id="KW-1185">Reference proteome</keyword>
<evidence type="ECO:0000313" key="2">
    <source>
        <dbReference type="EMBL" id="WGT47788.1"/>
    </source>
</evidence>
<accession>A0ABY8PZ63</accession>